<gene>
    <name evidence="9" type="ORF">SAMN05660349_00536</name>
</gene>
<proteinExistence type="inferred from homology"/>
<comment type="similarity">
    <text evidence="7">Belongs to the TonB-dependent receptor family.</text>
</comment>
<keyword evidence="2 7" id="KW-0813">Transport</keyword>
<evidence type="ECO:0000259" key="8">
    <source>
        <dbReference type="Pfam" id="PF07715"/>
    </source>
</evidence>
<dbReference type="NCBIfam" id="TIGR04057">
    <property type="entry name" value="SusC_RagA_signa"/>
    <property type="match status" value="1"/>
</dbReference>
<evidence type="ECO:0000256" key="1">
    <source>
        <dbReference type="ARBA" id="ARBA00004571"/>
    </source>
</evidence>
<feature type="domain" description="TonB-dependent receptor plug" evidence="8">
    <location>
        <begin position="144"/>
        <end position="270"/>
    </location>
</feature>
<dbReference type="InterPro" id="IPR012910">
    <property type="entry name" value="Plug_dom"/>
</dbReference>
<dbReference type="Gene3D" id="2.40.170.20">
    <property type="entry name" value="TonB-dependent receptor, beta-barrel domain"/>
    <property type="match status" value="1"/>
</dbReference>
<protein>
    <submittedName>
        <fullName evidence="9">TonB-linked outer membrane protein, SusC/RagA family</fullName>
    </submittedName>
</protein>
<dbReference type="Proteomes" id="UP000190852">
    <property type="component" value="Unassembled WGS sequence"/>
</dbReference>
<comment type="subcellular location">
    <subcellularLocation>
        <location evidence="1 7">Cell outer membrane</location>
        <topology evidence="1 7">Multi-pass membrane protein</topology>
    </subcellularLocation>
</comment>
<dbReference type="Pfam" id="PF13715">
    <property type="entry name" value="CarbopepD_reg_2"/>
    <property type="match status" value="1"/>
</dbReference>
<evidence type="ECO:0000256" key="4">
    <source>
        <dbReference type="ARBA" id="ARBA00022692"/>
    </source>
</evidence>
<evidence type="ECO:0000256" key="3">
    <source>
        <dbReference type="ARBA" id="ARBA00022452"/>
    </source>
</evidence>
<dbReference type="SUPFAM" id="SSF56935">
    <property type="entry name" value="Porins"/>
    <property type="match status" value="1"/>
</dbReference>
<keyword evidence="3 7" id="KW-1134">Transmembrane beta strand</keyword>
<evidence type="ECO:0000256" key="2">
    <source>
        <dbReference type="ARBA" id="ARBA00022448"/>
    </source>
</evidence>
<dbReference type="Gene3D" id="2.170.130.10">
    <property type="entry name" value="TonB-dependent receptor, plug domain"/>
    <property type="match status" value="1"/>
</dbReference>
<dbReference type="InterPro" id="IPR008969">
    <property type="entry name" value="CarboxyPept-like_regulatory"/>
</dbReference>
<evidence type="ECO:0000256" key="5">
    <source>
        <dbReference type="ARBA" id="ARBA00023136"/>
    </source>
</evidence>
<dbReference type="GO" id="GO:0009279">
    <property type="term" value="C:cell outer membrane"/>
    <property type="evidence" value="ECO:0007669"/>
    <property type="project" value="UniProtKB-SubCell"/>
</dbReference>
<reference evidence="10" key="1">
    <citation type="submission" date="2017-02" db="EMBL/GenBank/DDBJ databases">
        <authorList>
            <person name="Varghese N."/>
            <person name="Submissions S."/>
        </authorList>
    </citation>
    <scope>NUCLEOTIDE SEQUENCE [LARGE SCALE GENOMIC DNA]</scope>
    <source>
        <strain evidence="10">DSM 24967</strain>
    </source>
</reference>
<dbReference type="InterPro" id="IPR039426">
    <property type="entry name" value="TonB-dep_rcpt-like"/>
</dbReference>
<dbReference type="PROSITE" id="PS52016">
    <property type="entry name" value="TONB_DEPENDENT_REC_3"/>
    <property type="match status" value="1"/>
</dbReference>
<dbReference type="SUPFAM" id="SSF49464">
    <property type="entry name" value="Carboxypeptidase regulatory domain-like"/>
    <property type="match status" value="1"/>
</dbReference>
<dbReference type="AlphaFoldDB" id="A0A1T5A862"/>
<evidence type="ECO:0000313" key="9">
    <source>
        <dbReference type="EMBL" id="SKB31110.1"/>
    </source>
</evidence>
<dbReference type="InterPro" id="IPR036942">
    <property type="entry name" value="Beta-barrel_TonB_sf"/>
</dbReference>
<evidence type="ECO:0000313" key="10">
    <source>
        <dbReference type="Proteomes" id="UP000190852"/>
    </source>
</evidence>
<dbReference type="EMBL" id="FUYQ01000002">
    <property type="protein sequence ID" value="SKB31110.1"/>
    <property type="molecule type" value="Genomic_DNA"/>
</dbReference>
<dbReference type="Pfam" id="PF07715">
    <property type="entry name" value="Plug"/>
    <property type="match status" value="1"/>
</dbReference>
<evidence type="ECO:0000256" key="7">
    <source>
        <dbReference type="PROSITE-ProRule" id="PRU01360"/>
    </source>
</evidence>
<name>A0A1T5A862_9BACT</name>
<sequence>MVFPKHVVRHNFVALNELIKKVTIMRNKEFIRKALFLVLSLFILVKAGAQITVKGQVINGEDNTPFPFVTVYEKGKTNGVVTDGNGQFSISLPTAEAILVASSLGYKSQELPAAAGKELRFVLLPDLINIDEVVVTALGISREKKALSYAVQDVKGEELTKSRQTNAIGLLSGKVAGLQIISAGGALGGSSRVLVRGVSSVLGNNQPLYVIDGTPIDNTQLGSTTTAIGYGEKDYGNTAADINPDDIESMSVLKGASATALYGSRANNGVILITTKKGTNKNKTEISLSTGISLENQLRSSFAPMQKLYGGGASNQQTFNQVVINGQSYNVPAYAIDESWGPKFSGQQVLSWENLYPEDEARYLKTTEWKYPEHDLMYYFKTGVAFDNNISVRGGNEIANYRVSYTNRTATGTTPNSKLSRNNLSASGSLKHKNFIFSSSVNYMNTGVVGRPWTGTSNRNVITQAYSWGQNQVDYKELSNYKRPDGSQRLWNVTSWDNLKAKYIDNPYWASYTSYSDENRDRVYGNAGVEWNIAKGLKATAKVHGDVYTYSVEDRIAVYSRTTSMYSEKVQRFQEFNYEAMLHYNTALKNFTLNAFIGTNLMHQRRNINNGETQGGLIIPEYYNLSNATSVLTTDKTYRKEIRSLLGNVSLGWKSMLFADATFRNDWSSTLPANENSYFYPSFSGSFIFTELEPVKAVSWLNFGKVRLGWAQVGNDTDPYSLSRTYEYKNSSFGGVPNYGLDIILNNAHLKPELTNSVEAGIELKLLNNRVGLDLTYYNNLTKNQIMQVPLAASSGYTSQWMNAGEISNKGLEVVLNVVPVQTANFQWEATFNWSKNNNKVEKLNDQLKTLQIASSFVALHATVGKPYGELMGYNYVFDSEGNKVVAANGVYAKTAQTEGLGSVLPDWLGGVRNSFRYKNFDAGFLIDVRKGGYFYSITQQYGMYSGTLEETAANGIRENGLVLEGVQGTVAYNADGSYTVTNTRPNDKNVSAFEWGRSHSSGVQAQNVFKSDYVKLREITAGYTVPRLGDTAVKDVRFSVFANNVWTIWKANKNFDPDFTQSSGNIQGLDGGNIPSPITYGFNISAKF</sequence>
<dbReference type="InterPro" id="IPR023997">
    <property type="entry name" value="TonB-dep_OMP_SusC/RagA_CS"/>
</dbReference>
<keyword evidence="5 7" id="KW-0472">Membrane</keyword>
<dbReference type="Gene3D" id="2.60.40.1120">
    <property type="entry name" value="Carboxypeptidase-like, regulatory domain"/>
    <property type="match status" value="1"/>
</dbReference>
<accession>A0A1T5A862</accession>
<keyword evidence="10" id="KW-1185">Reference proteome</keyword>
<keyword evidence="4 7" id="KW-0812">Transmembrane</keyword>
<evidence type="ECO:0000256" key="6">
    <source>
        <dbReference type="ARBA" id="ARBA00023237"/>
    </source>
</evidence>
<keyword evidence="6 7" id="KW-0998">Cell outer membrane</keyword>
<dbReference type="InterPro" id="IPR023996">
    <property type="entry name" value="TonB-dep_OMP_SusC/RagA"/>
</dbReference>
<dbReference type="InterPro" id="IPR037066">
    <property type="entry name" value="Plug_dom_sf"/>
</dbReference>
<dbReference type="NCBIfam" id="TIGR04056">
    <property type="entry name" value="OMP_RagA_SusC"/>
    <property type="match status" value="1"/>
</dbReference>
<organism evidence="9 10">
    <name type="scientific">Parabacteroides chartae</name>
    <dbReference type="NCBI Taxonomy" id="1037355"/>
    <lineage>
        <taxon>Bacteria</taxon>
        <taxon>Pseudomonadati</taxon>
        <taxon>Bacteroidota</taxon>
        <taxon>Bacteroidia</taxon>
        <taxon>Bacteroidales</taxon>
        <taxon>Tannerellaceae</taxon>
        <taxon>Parabacteroides</taxon>
    </lineage>
</organism>